<reference evidence="1 2" key="1">
    <citation type="journal article" date="2022" name="Hortic Res">
        <title>A haplotype resolved chromosomal level avocado genome allows analysis of novel avocado genes.</title>
        <authorList>
            <person name="Nath O."/>
            <person name="Fletcher S.J."/>
            <person name="Hayward A."/>
            <person name="Shaw L.M."/>
            <person name="Masouleh A.K."/>
            <person name="Furtado A."/>
            <person name="Henry R.J."/>
            <person name="Mitter N."/>
        </authorList>
    </citation>
    <scope>NUCLEOTIDE SEQUENCE [LARGE SCALE GENOMIC DNA]</scope>
    <source>
        <strain evidence="2">cv. Hass</strain>
    </source>
</reference>
<proteinExistence type="predicted"/>
<accession>A0ACC2M3U9</accession>
<evidence type="ECO:0000313" key="2">
    <source>
        <dbReference type="Proteomes" id="UP001234297"/>
    </source>
</evidence>
<keyword evidence="2" id="KW-1185">Reference proteome</keyword>
<gene>
    <name evidence="1" type="ORF">MRB53_017004</name>
</gene>
<protein>
    <submittedName>
        <fullName evidence="1">Uncharacterized protein</fullName>
    </submittedName>
</protein>
<dbReference type="EMBL" id="CM056813">
    <property type="protein sequence ID" value="KAJ8640310.1"/>
    <property type="molecule type" value="Genomic_DNA"/>
</dbReference>
<organism evidence="1 2">
    <name type="scientific">Persea americana</name>
    <name type="common">Avocado</name>
    <dbReference type="NCBI Taxonomy" id="3435"/>
    <lineage>
        <taxon>Eukaryota</taxon>
        <taxon>Viridiplantae</taxon>
        <taxon>Streptophyta</taxon>
        <taxon>Embryophyta</taxon>
        <taxon>Tracheophyta</taxon>
        <taxon>Spermatophyta</taxon>
        <taxon>Magnoliopsida</taxon>
        <taxon>Magnoliidae</taxon>
        <taxon>Laurales</taxon>
        <taxon>Lauraceae</taxon>
        <taxon>Persea</taxon>
    </lineage>
</organism>
<comment type="caution">
    <text evidence="1">The sequence shown here is derived from an EMBL/GenBank/DDBJ whole genome shotgun (WGS) entry which is preliminary data.</text>
</comment>
<dbReference type="Proteomes" id="UP001234297">
    <property type="component" value="Chromosome 5"/>
</dbReference>
<name>A0ACC2M3U9_PERAE</name>
<evidence type="ECO:0000313" key="1">
    <source>
        <dbReference type="EMBL" id="KAJ8640310.1"/>
    </source>
</evidence>
<sequence>MQQNRRWEATRQCVAPATVVFFSFILVLQPKSKAAAHFVFSFFDGARPATRKAAATVRSTSSNRPFLRQQWAHQRFSSSSRATQAA</sequence>